<name>A0A1Y1Z2Z5_9PLEO</name>
<evidence type="ECO:0000313" key="5">
    <source>
        <dbReference type="Proteomes" id="UP000193144"/>
    </source>
</evidence>
<dbReference type="PANTHER" id="PTHR10366">
    <property type="entry name" value="NAD DEPENDENT EPIMERASE/DEHYDRATASE"/>
    <property type="match status" value="1"/>
</dbReference>
<dbReference type="AlphaFoldDB" id="A0A1Y1Z2Z5"/>
<organism evidence="4 5">
    <name type="scientific">Clohesyomyces aquaticus</name>
    <dbReference type="NCBI Taxonomy" id="1231657"/>
    <lineage>
        <taxon>Eukaryota</taxon>
        <taxon>Fungi</taxon>
        <taxon>Dikarya</taxon>
        <taxon>Ascomycota</taxon>
        <taxon>Pezizomycotina</taxon>
        <taxon>Dothideomycetes</taxon>
        <taxon>Pleosporomycetidae</taxon>
        <taxon>Pleosporales</taxon>
        <taxon>Lindgomycetaceae</taxon>
        <taxon>Clohesyomyces</taxon>
    </lineage>
</organism>
<comment type="similarity">
    <text evidence="2">Belongs to the NAD(P)-dependent epimerase/dehydratase family. Dihydroflavonol-4-reductase subfamily.</text>
</comment>
<comment type="caution">
    <text evidence="4">The sequence shown here is derived from an EMBL/GenBank/DDBJ whole genome shotgun (WGS) entry which is preliminary data.</text>
</comment>
<gene>
    <name evidence="4" type="ORF">BCR34DRAFT_572647</name>
</gene>
<sequence>MSDSPIAIPKGSRVLVTGANGFIASHICKQLLENGYNVRGTVRNASRSAWLVPYFNTRYGADSISLVEVSDMAADGAFDDAVQGCAAVIHTATPVMQSSDPNVAIPSVIKGTVNALQAASKEPTVKRVVLTSSSTAAASPQPNKIFHINPSVWNEDAVKAAWAPPPYEGVQRTADVYSASKTQGEQAAWDFMKKEKPGFVLNCVLPNMNIGEILSIEHQGYPSTMAWVKALWGGFSGEGEEGMKAMPPQYYINVDDNATVHVAALIFEDVKDERLFTFASPYSWNDLLAIFRRLYPGKKFIDDIEGLGEDKSIVADERAEYLLKRLKGSGWTSLEESVRSLTDKLAAET</sequence>
<proteinExistence type="inferred from homology"/>
<dbReference type="FunFam" id="3.40.50.720:FF:000426">
    <property type="entry name" value="Aldehyde reductase 2"/>
    <property type="match status" value="1"/>
</dbReference>
<evidence type="ECO:0000256" key="1">
    <source>
        <dbReference type="ARBA" id="ARBA00023002"/>
    </source>
</evidence>
<dbReference type="Proteomes" id="UP000193144">
    <property type="component" value="Unassembled WGS sequence"/>
</dbReference>
<evidence type="ECO:0000313" key="4">
    <source>
        <dbReference type="EMBL" id="ORY04579.1"/>
    </source>
</evidence>
<reference evidence="4 5" key="1">
    <citation type="submission" date="2016-07" db="EMBL/GenBank/DDBJ databases">
        <title>Pervasive Adenine N6-methylation of Active Genes in Fungi.</title>
        <authorList>
            <consortium name="DOE Joint Genome Institute"/>
            <person name="Mondo S.J."/>
            <person name="Dannebaum R.O."/>
            <person name="Kuo R.C."/>
            <person name="Labutti K."/>
            <person name="Haridas S."/>
            <person name="Kuo A."/>
            <person name="Salamov A."/>
            <person name="Ahrendt S.R."/>
            <person name="Lipzen A."/>
            <person name="Sullivan W."/>
            <person name="Andreopoulos W.B."/>
            <person name="Clum A."/>
            <person name="Lindquist E."/>
            <person name="Daum C."/>
            <person name="Ramamoorthy G.K."/>
            <person name="Gryganskyi A."/>
            <person name="Culley D."/>
            <person name="Magnuson J.K."/>
            <person name="James T.Y."/>
            <person name="O'Malley M.A."/>
            <person name="Stajich J.E."/>
            <person name="Spatafora J.W."/>
            <person name="Visel A."/>
            <person name="Grigoriev I.V."/>
        </authorList>
    </citation>
    <scope>NUCLEOTIDE SEQUENCE [LARGE SCALE GENOMIC DNA]</scope>
    <source>
        <strain evidence="4 5">CBS 115471</strain>
    </source>
</reference>
<feature type="domain" description="NAD-dependent epimerase/dehydratase" evidence="3">
    <location>
        <begin position="14"/>
        <end position="195"/>
    </location>
</feature>
<dbReference type="InterPro" id="IPR050425">
    <property type="entry name" value="NAD(P)_dehydrat-like"/>
</dbReference>
<dbReference type="GO" id="GO:0016616">
    <property type="term" value="F:oxidoreductase activity, acting on the CH-OH group of donors, NAD or NADP as acceptor"/>
    <property type="evidence" value="ECO:0007669"/>
    <property type="project" value="TreeGrafter"/>
</dbReference>
<dbReference type="Gene3D" id="3.40.50.720">
    <property type="entry name" value="NAD(P)-binding Rossmann-like Domain"/>
    <property type="match status" value="1"/>
</dbReference>
<dbReference type="OrthoDB" id="2735536at2759"/>
<accession>A0A1Y1Z2Z5</accession>
<dbReference type="SUPFAM" id="SSF51735">
    <property type="entry name" value="NAD(P)-binding Rossmann-fold domains"/>
    <property type="match status" value="1"/>
</dbReference>
<dbReference type="Pfam" id="PF01370">
    <property type="entry name" value="Epimerase"/>
    <property type="match status" value="1"/>
</dbReference>
<dbReference type="InterPro" id="IPR001509">
    <property type="entry name" value="Epimerase_deHydtase"/>
</dbReference>
<dbReference type="PANTHER" id="PTHR10366:SF562">
    <property type="entry name" value="ALDEHYDE REDUCTASE II (AFU_ORTHOLOGUE AFUA_1G11360)"/>
    <property type="match status" value="1"/>
</dbReference>
<protein>
    <submittedName>
        <fullName evidence="4">Aldehyde reductase II</fullName>
    </submittedName>
</protein>
<dbReference type="STRING" id="1231657.A0A1Y1Z2Z5"/>
<dbReference type="InterPro" id="IPR036291">
    <property type="entry name" value="NAD(P)-bd_dom_sf"/>
</dbReference>
<dbReference type="EMBL" id="MCFA01000134">
    <property type="protein sequence ID" value="ORY04579.1"/>
    <property type="molecule type" value="Genomic_DNA"/>
</dbReference>
<evidence type="ECO:0000259" key="3">
    <source>
        <dbReference type="Pfam" id="PF01370"/>
    </source>
</evidence>
<keyword evidence="5" id="KW-1185">Reference proteome</keyword>
<evidence type="ECO:0000256" key="2">
    <source>
        <dbReference type="ARBA" id="ARBA00023445"/>
    </source>
</evidence>
<keyword evidence="1" id="KW-0560">Oxidoreductase</keyword>